<keyword evidence="1" id="KW-0812">Transmembrane</keyword>
<keyword evidence="3" id="KW-1185">Reference proteome</keyword>
<evidence type="ECO:0000313" key="2">
    <source>
        <dbReference type="EMBL" id="VDO83041.1"/>
    </source>
</evidence>
<dbReference type="WBParaSite" id="SBAD_0000040701-mRNA-1">
    <property type="protein sequence ID" value="SBAD_0000040701-mRNA-1"/>
    <property type="gene ID" value="SBAD_0000040701"/>
</dbReference>
<reference evidence="4" key="1">
    <citation type="submission" date="2016-06" db="UniProtKB">
        <authorList>
            <consortium name="WormBaseParasite"/>
        </authorList>
    </citation>
    <scope>IDENTIFICATION</scope>
</reference>
<proteinExistence type="predicted"/>
<keyword evidence="1" id="KW-1133">Transmembrane helix</keyword>
<keyword evidence="1" id="KW-0472">Membrane</keyword>
<gene>
    <name evidence="2" type="ORF">SBAD_LOCUS388</name>
</gene>
<feature type="transmembrane region" description="Helical" evidence="1">
    <location>
        <begin position="68"/>
        <end position="88"/>
    </location>
</feature>
<sequence>MQENELMKRRSVTFELRCRLVPPGVEGGDCRLSPTVVCLPRSRSSLTNTRRTSQAAVMASETVENRPFAFIVQLFVIHLVCSLMSAMVQNVTQSLNEFESYTFQLMHCLYTFVFCLLWQAWSKQRFTLLPVRQIMQVSVLRFFASLAISHLLSGTLDVYRYMVRPADFIMTILIMRIGPMLLGKTKRTKEDKLYIVREAVIAITASMSYLYPLDRQFYNLSFFCYLSLGLVCGSFYFIFCQQKFRQLKADFNTYAMNVTGWSTALLTIYTVCVKAVQHRNTGLLEEVSFETIDYVSATFVPFRGLT</sequence>
<evidence type="ECO:0000313" key="3">
    <source>
        <dbReference type="Proteomes" id="UP000270296"/>
    </source>
</evidence>
<reference evidence="2 3" key="2">
    <citation type="submission" date="2018-11" db="EMBL/GenBank/DDBJ databases">
        <authorList>
            <consortium name="Pathogen Informatics"/>
        </authorList>
    </citation>
    <scope>NUCLEOTIDE SEQUENCE [LARGE SCALE GENOMIC DNA]</scope>
</reference>
<organism evidence="4">
    <name type="scientific">Soboliphyme baturini</name>
    <dbReference type="NCBI Taxonomy" id="241478"/>
    <lineage>
        <taxon>Eukaryota</taxon>
        <taxon>Metazoa</taxon>
        <taxon>Ecdysozoa</taxon>
        <taxon>Nematoda</taxon>
        <taxon>Enoplea</taxon>
        <taxon>Dorylaimia</taxon>
        <taxon>Dioctophymatida</taxon>
        <taxon>Dioctophymatoidea</taxon>
        <taxon>Soboliphymatidae</taxon>
        <taxon>Soboliphyme</taxon>
    </lineage>
</organism>
<dbReference type="AlphaFoldDB" id="A0A183I9U4"/>
<dbReference type="Proteomes" id="UP000270296">
    <property type="component" value="Unassembled WGS sequence"/>
</dbReference>
<dbReference type="EMBL" id="UZAM01000923">
    <property type="protein sequence ID" value="VDO83041.1"/>
    <property type="molecule type" value="Genomic_DNA"/>
</dbReference>
<feature type="transmembrane region" description="Helical" evidence="1">
    <location>
        <begin position="162"/>
        <end position="182"/>
    </location>
</feature>
<evidence type="ECO:0000313" key="4">
    <source>
        <dbReference type="WBParaSite" id="SBAD_0000040701-mRNA-1"/>
    </source>
</evidence>
<evidence type="ECO:0000256" key="1">
    <source>
        <dbReference type="SAM" id="Phobius"/>
    </source>
</evidence>
<feature type="transmembrane region" description="Helical" evidence="1">
    <location>
        <begin position="100"/>
        <end position="118"/>
    </location>
</feature>
<feature type="transmembrane region" description="Helical" evidence="1">
    <location>
        <begin position="217"/>
        <end position="239"/>
    </location>
</feature>
<name>A0A183I9U4_9BILA</name>
<feature type="transmembrane region" description="Helical" evidence="1">
    <location>
        <begin position="139"/>
        <end position="156"/>
    </location>
</feature>
<protein>
    <submittedName>
        <fullName evidence="4">Cas1_AcylT domain-containing protein</fullName>
    </submittedName>
</protein>
<accession>A0A183I9U4</accession>